<dbReference type="Proteomes" id="UP000203157">
    <property type="component" value="Segment"/>
</dbReference>
<proteinExistence type="predicted"/>
<keyword evidence="2" id="KW-1185">Reference proteome</keyword>
<organism evidence="1 2">
    <name type="scientific">Cyanophage S-RIM32</name>
    <dbReference type="NCBI Taxonomy" id="1278479"/>
    <lineage>
        <taxon>Viruses</taxon>
        <taxon>Duplodnaviria</taxon>
        <taxon>Heunggongvirae</taxon>
        <taxon>Uroviricota</taxon>
        <taxon>Caudoviricetes</taxon>
        <taxon>Pantevenvirales</taxon>
        <taxon>Kyanoviridae</taxon>
        <taxon>Bristolvirus</taxon>
        <taxon>Bristolvirus rhodeisland</taxon>
    </lineage>
</organism>
<accession>A0A127KM13</accession>
<sequence length="76" mass="8773">MTAPQFYLVADHHAFAIDEDGIPYAAPVKMNGLPDWDNSYDLDPCEEDVEYVAHMVYYLKQATQLHNEHTNEVFVK</sequence>
<protein>
    <submittedName>
        <fullName evidence="1">Uncharacterized protein</fullName>
    </submittedName>
</protein>
<dbReference type="EMBL" id="KU594606">
    <property type="protein sequence ID" value="AMO43087.1"/>
    <property type="molecule type" value="Genomic_DNA"/>
</dbReference>
<dbReference type="GeneID" id="29122580"/>
<evidence type="ECO:0000313" key="2">
    <source>
        <dbReference type="Proteomes" id="UP000203157"/>
    </source>
</evidence>
<dbReference type="RefSeq" id="YP_009301580.1">
    <property type="nucleotide sequence ID" value="NC_031235.1"/>
</dbReference>
<gene>
    <name evidence="1" type="ORF">R1080702_078</name>
</gene>
<dbReference type="OrthoDB" id="27022at10239"/>
<dbReference type="KEGG" id="vg:29122580"/>
<evidence type="ECO:0000313" key="1">
    <source>
        <dbReference type="EMBL" id="AMO43087.1"/>
    </source>
</evidence>
<reference evidence="1 2" key="1">
    <citation type="submission" date="2016-01" db="EMBL/GenBank/DDBJ databases">
        <title>The genomic content and context of auxiliary metabolic genes in marine cyanophages.</title>
        <authorList>
            <person name="Marston M.F."/>
            <person name="Martiny J.B.H."/>
            <person name="Crummett L.T."/>
        </authorList>
    </citation>
    <scope>NUCLEOTIDE SEQUENCE [LARGE SCALE GENOMIC DNA]</scope>
    <source>
        <strain evidence="1">RW_108_0702</strain>
    </source>
</reference>
<name>A0A127KM13_9CAUD</name>